<keyword evidence="4 5" id="KW-0472">Membrane</keyword>
<dbReference type="InterPro" id="IPR009915">
    <property type="entry name" value="NnrU_dom"/>
</dbReference>
<evidence type="ECO:0000313" key="7">
    <source>
        <dbReference type="EMBL" id="CAB9525339.1"/>
    </source>
</evidence>
<evidence type="ECO:0000256" key="5">
    <source>
        <dbReference type="SAM" id="Phobius"/>
    </source>
</evidence>
<reference evidence="7" key="1">
    <citation type="submission" date="2020-06" db="EMBL/GenBank/DDBJ databases">
        <authorList>
            <consortium name="Plant Systems Biology data submission"/>
        </authorList>
    </citation>
    <scope>NUCLEOTIDE SEQUENCE</scope>
    <source>
        <strain evidence="7">D6</strain>
    </source>
</reference>
<dbReference type="Proteomes" id="UP001153069">
    <property type="component" value="Unassembled WGS sequence"/>
</dbReference>
<keyword evidence="3 5" id="KW-1133">Transmembrane helix</keyword>
<evidence type="ECO:0000256" key="3">
    <source>
        <dbReference type="ARBA" id="ARBA00022989"/>
    </source>
</evidence>
<organism evidence="7 8">
    <name type="scientific">Seminavis robusta</name>
    <dbReference type="NCBI Taxonomy" id="568900"/>
    <lineage>
        <taxon>Eukaryota</taxon>
        <taxon>Sar</taxon>
        <taxon>Stramenopiles</taxon>
        <taxon>Ochrophyta</taxon>
        <taxon>Bacillariophyta</taxon>
        <taxon>Bacillariophyceae</taxon>
        <taxon>Bacillariophycidae</taxon>
        <taxon>Naviculales</taxon>
        <taxon>Naviculaceae</taxon>
        <taxon>Seminavis</taxon>
    </lineage>
</organism>
<feature type="transmembrane region" description="Helical" evidence="5">
    <location>
        <begin position="339"/>
        <end position="361"/>
    </location>
</feature>
<name>A0A9N8ESN7_9STRA</name>
<feature type="transmembrane region" description="Helical" evidence="5">
    <location>
        <begin position="270"/>
        <end position="289"/>
    </location>
</feature>
<dbReference type="Pfam" id="PF07298">
    <property type="entry name" value="NnrU"/>
    <property type="match status" value="1"/>
</dbReference>
<comment type="caution">
    <text evidence="7">The sequence shown here is derived from an EMBL/GenBank/DDBJ whole genome shotgun (WGS) entry which is preliminary data.</text>
</comment>
<sequence>MFELKTSAATRAASRSLSQKQHINAAAMMPLQILLLTLLLVRNANGFVPPKSVPSSLARSDGIPRQMSPLLQLTPVDVKIGIWTAAFSASHIGMSAIRRQLIDICGNVAGTAGLVNRTDWRLPDIWPGDASGGQEIFPTTDIAGRQLYRLGYTAISFATLGSAFLAYLESLQQQPPMNHDSTWFVWIATASWAVSIASLFNPSPLSLVPVFVGEGQSNMKNEASSLIARNDAQKLQATGMTRITRHPLILPVVPWGLATAMSMGGQTRDFLFFGGLAMYAIAGCAAQDLRVIREEGSVGTVFAPGATLQDFFDDTSFLPFGAVLDGRQSLSRIATEVPWWALGLGVVVGYNLQLVLLDWLLRVG</sequence>
<evidence type="ECO:0000256" key="4">
    <source>
        <dbReference type="ARBA" id="ARBA00023136"/>
    </source>
</evidence>
<protein>
    <submittedName>
        <fullName evidence="7">NnrU protein</fullName>
    </submittedName>
</protein>
<keyword evidence="8" id="KW-1185">Reference proteome</keyword>
<feature type="transmembrane region" description="Helical" evidence="5">
    <location>
        <begin position="183"/>
        <end position="200"/>
    </location>
</feature>
<evidence type="ECO:0000256" key="1">
    <source>
        <dbReference type="ARBA" id="ARBA00004141"/>
    </source>
</evidence>
<feature type="domain" description="NnrU" evidence="6">
    <location>
        <begin position="143"/>
        <end position="354"/>
    </location>
</feature>
<proteinExistence type="predicted"/>
<gene>
    <name evidence="7" type="ORF">SEMRO_1664_G289490.1</name>
</gene>
<keyword evidence="2 5" id="KW-0812">Transmembrane</keyword>
<feature type="transmembrane region" description="Helical" evidence="5">
    <location>
        <begin position="150"/>
        <end position="168"/>
    </location>
</feature>
<evidence type="ECO:0000259" key="6">
    <source>
        <dbReference type="Pfam" id="PF07298"/>
    </source>
</evidence>
<evidence type="ECO:0000313" key="8">
    <source>
        <dbReference type="Proteomes" id="UP001153069"/>
    </source>
</evidence>
<dbReference type="EMBL" id="CAICTM010001662">
    <property type="protein sequence ID" value="CAB9525339.1"/>
    <property type="molecule type" value="Genomic_DNA"/>
</dbReference>
<dbReference type="GO" id="GO:0016020">
    <property type="term" value="C:membrane"/>
    <property type="evidence" value="ECO:0007669"/>
    <property type="project" value="UniProtKB-SubCell"/>
</dbReference>
<comment type="subcellular location">
    <subcellularLocation>
        <location evidence="1">Membrane</location>
        <topology evidence="1">Multi-pass membrane protein</topology>
    </subcellularLocation>
</comment>
<dbReference type="AlphaFoldDB" id="A0A9N8ESN7"/>
<evidence type="ECO:0000256" key="2">
    <source>
        <dbReference type="ARBA" id="ARBA00022692"/>
    </source>
</evidence>
<accession>A0A9N8ESN7</accession>
<dbReference type="OrthoDB" id="10035433at2759"/>